<name>E6QRW1_9ZZZZ</name>
<dbReference type="EMBL" id="CABR01000059">
    <property type="protein sequence ID" value="CBI09983.1"/>
    <property type="molecule type" value="Genomic_DNA"/>
</dbReference>
<sequence length="71" mass="7947">MTAVKVMTCNESIFSLFHHSPDWWERYELNCTFLAAHGGVTPPLNGMAIQGCRALPCTTLNAHFNSSNCRF</sequence>
<protein>
    <submittedName>
        <fullName evidence="1">Uncharacterized protein</fullName>
    </submittedName>
</protein>
<evidence type="ECO:0000313" key="1">
    <source>
        <dbReference type="EMBL" id="CBI09983.1"/>
    </source>
</evidence>
<organism evidence="1">
    <name type="scientific">mine drainage metagenome</name>
    <dbReference type="NCBI Taxonomy" id="410659"/>
    <lineage>
        <taxon>unclassified sequences</taxon>
        <taxon>metagenomes</taxon>
        <taxon>ecological metagenomes</taxon>
    </lineage>
</organism>
<reference evidence="1" key="1">
    <citation type="submission" date="2009-10" db="EMBL/GenBank/DDBJ databases">
        <title>Diversity of trophic interactions inside an arsenic-rich microbial ecosystem.</title>
        <authorList>
            <person name="Bertin P.N."/>
            <person name="Heinrich-Salmeron A."/>
            <person name="Pelletier E."/>
            <person name="Goulhen-Chollet F."/>
            <person name="Arsene-Ploetze F."/>
            <person name="Gallien S."/>
            <person name="Calteau A."/>
            <person name="Vallenet D."/>
            <person name="Casiot C."/>
            <person name="Chane-Woon-Ming B."/>
            <person name="Giloteaux L."/>
            <person name="Barakat M."/>
            <person name="Bonnefoy V."/>
            <person name="Bruneel O."/>
            <person name="Chandler M."/>
            <person name="Cleiss J."/>
            <person name="Duran R."/>
            <person name="Elbaz-Poulichet F."/>
            <person name="Fonknechten N."/>
            <person name="Lauga B."/>
            <person name="Mornico D."/>
            <person name="Ortet P."/>
            <person name="Schaeffer C."/>
            <person name="Siguier P."/>
            <person name="Alexander Thil Smith A."/>
            <person name="Van Dorsselaer A."/>
            <person name="Weissenbach J."/>
            <person name="Medigue C."/>
            <person name="Le Paslier D."/>
        </authorList>
    </citation>
    <scope>NUCLEOTIDE SEQUENCE</scope>
</reference>
<comment type="caution">
    <text evidence="1">The sequence shown here is derived from an EMBL/GenBank/DDBJ whole genome shotgun (WGS) entry which is preliminary data.</text>
</comment>
<proteinExistence type="predicted"/>
<accession>E6QRW1</accession>
<gene>
    <name evidence="1" type="ORF">CARN7_0735</name>
</gene>
<dbReference type="AlphaFoldDB" id="E6QRW1"/>